<evidence type="ECO:0000313" key="1">
    <source>
        <dbReference type="EMBL" id="QHN41346.1"/>
    </source>
</evidence>
<protein>
    <submittedName>
        <fullName evidence="1">Uncharacterized protein</fullName>
    </submittedName>
</protein>
<dbReference type="AlphaFoldDB" id="A0A857KRX5"/>
<dbReference type="RefSeq" id="WP_005193350.1">
    <property type="nucleotide sequence ID" value="NZ_CP045804.1"/>
</dbReference>
<sequence length="54" mass="6226">MTDTSRPSNAQRREMAYRLHDLANRARAGEYTHPQLAALSDAIDQWHDHHIGDQ</sequence>
<dbReference type="EMBL" id="CP045810">
    <property type="protein sequence ID" value="QHN41346.1"/>
    <property type="molecule type" value="Genomic_DNA"/>
</dbReference>
<reference evidence="1" key="1">
    <citation type="journal article" date="2021" name="Nat. Microbiol.">
        <title>Cocultivation of an ultrasmall environmental parasitic bacterium with lytic ability against bacteria associated with wastewater foams.</title>
        <authorList>
            <person name="Batinovic S."/>
            <person name="Rose J.J.A."/>
            <person name="Ratcliffe J."/>
            <person name="Seviour R.J."/>
            <person name="Petrovski S."/>
        </authorList>
    </citation>
    <scope>NUCLEOTIDE SEQUENCE</scope>
    <source>
        <strain evidence="1">CON44</strain>
    </source>
</reference>
<proteinExistence type="predicted"/>
<name>A0A857KRX5_9ACTN</name>
<organism evidence="1">
    <name type="scientific">Gordonia amarae</name>
    <dbReference type="NCBI Taxonomy" id="36821"/>
    <lineage>
        <taxon>Bacteria</taxon>
        <taxon>Bacillati</taxon>
        <taxon>Actinomycetota</taxon>
        <taxon>Actinomycetes</taxon>
        <taxon>Mycobacteriales</taxon>
        <taxon>Gordoniaceae</taxon>
        <taxon>Gordonia</taxon>
    </lineage>
</organism>
<gene>
    <name evidence="1" type="ORF">GII30_21220</name>
</gene>
<accession>A0A857KRX5</accession>